<feature type="region of interest" description="Disordered" evidence="1">
    <location>
        <begin position="1"/>
        <end position="81"/>
    </location>
</feature>
<feature type="compositionally biased region" description="Basic and acidic residues" evidence="1">
    <location>
        <begin position="214"/>
        <end position="235"/>
    </location>
</feature>
<feature type="region of interest" description="Disordered" evidence="1">
    <location>
        <begin position="196"/>
        <end position="327"/>
    </location>
</feature>
<feature type="compositionally biased region" description="Basic residues" evidence="1">
    <location>
        <begin position="236"/>
        <end position="246"/>
    </location>
</feature>
<organism evidence="2 3">
    <name type="scientific">Marasmiellus scandens</name>
    <dbReference type="NCBI Taxonomy" id="2682957"/>
    <lineage>
        <taxon>Eukaryota</taxon>
        <taxon>Fungi</taxon>
        <taxon>Dikarya</taxon>
        <taxon>Basidiomycota</taxon>
        <taxon>Agaricomycotina</taxon>
        <taxon>Agaricomycetes</taxon>
        <taxon>Agaricomycetidae</taxon>
        <taxon>Agaricales</taxon>
        <taxon>Marasmiineae</taxon>
        <taxon>Omphalotaceae</taxon>
        <taxon>Marasmiellus</taxon>
    </lineage>
</organism>
<feature type="compositionally biased region" description="Basic and acidic residues" evidence="1">
    <location>
        <begin position="632"/>
        <end position="643"/>
    </location>
</feature>
<feature type="compositionally biased region" description="Low complexity" evidence="1">
    <location>
        <begin position="1"/>
        <end position="13"/>
    </location>
</feature>
<feature type="compositionally biased region" description="Polar residues" evidence="1">
    <location>
        <begin position="613"/>
        <end position="622"/>
    </location>
</feature>
<comment type="caution">
    <text evidence="2">The sequence shown here is derived from an EMBL/GenBank/DDBJ whole genome shotgun (WGS) entry which is preliminary data.</text>
</comment>
<reference evidence="2 3" key="1">
    <citation type="submission" date="2024-01" db="EMBL/GenBank/DDBJ databases">
        <title>A draft genome for the cacao thread blight pathogen Marasmiellus scandens.</title>
        <authorList>
            <person name="Baruah I.K."/>
            <person name="Leung J."/>
            <person name="Bukari Y."/>
            <person name="Amoako-Attah I."/>
            <person name="Meinhardt L.W."/>
            <person name="Bailey B.A."/>
            <person name="Cohen S.P."/>
        </authorList>
    </citation>
    <scope>NUCLEOTIDE SEQUENCE [LARGE SCALE GENOMIC DNA]</scope>
    <source>
        <strain evidence="2 3">GH-19</strain>
    </source>
</reference>
<feature type="compositionally biased region" description="Polar residues" evidence="1">
    <location>
        <begin position="259"/>
        <end position="270"/>
    </location>
</feature>
<keyword evidence="3" id="KW-1185">Reference proteome</keyword>
<evidence type="ECO:0000256" key="1">
    <source>
        <dbReference type="SAM" id="MobiDB-lite"/>
    </source>
</evidence>
<feature type="compositionally biased region" description="Low complexity" evidence="1">
    <location>
        <begin position="303"/>
        <end position="318"/>
    </location>
</feature>
<feature type="region of interest" description="Disordered" evidence="1">
    <location>
        <begin position="333"/>
        <end position="352"/>
    </location>
</feature>
<evidence type="ECO:0008006" key="4">
    <source>
        <dbReference type="Google" id="ProtNLM"/>
    </source>
</evidence>
<feature type="compositionally biased region" description="Polar residues" evidence="1">
    <location>
        <begin position="571"/>
        <end position="602"/>
    </location>
</feature>
<dbReference type="Proteomes" id="UP001498398">
    <property type="component" value="Unassembled WGS sequence"/>
</dbReference>
<feature type="compositionally biased region" description="Basic residues" evidence="1">
    <location>
        <begin position="196"/>
        <end position="213"/>
    </location>
</feature>
<feature type="region of interest" description="Disordered" evidence="1">
    <location>
        <begin position="496"/>
        <end position="685"/>
    </location>
</feature>
<feature type="compositionally biased region" description="Low complexity" evidence="1">
    <location>
        <begin position="32"/>
        <end position="41"/>
    </location>
</feature>
<feature type="compositionally biased region" description="Low complexity" evidence="1">
    <location>
        <begin position="555"/>
        <end position="568"/>
    </location>
</feature>
<sequence length="685" mass="73570">MSSTPTTPTQSSSFLPNAENKSNTNMHHIEPLSRTSSSSSTSEERGPETPPTTHPNSPYANSRAYPRLHTTPFATDPLDAASRRDSSNALRASVLNVFAELGALEQNSQYADWMFGGLPGWEEGQNLPQNPNRRALGAGVRFQSGSRFRERLDSRGSSMALLDGYIRLTRNSVINEGSDDEDDAEEERGWAGSRFWRPRSRSKSRTRSKSRQRKDKERDIKFKDAPVPREGEDRSARRKSVWRKSLRASGYESDGAAASVSTSLIKTFTKNKPIKRMPSQTRKEDISRPLPQRRSGVPSAALGTPTTPSGSSSDGQPTIPSYTTPFPLLGVGTPLGRSISHDDANPRTNRQSLQTLNTLNTLALEEQWDKVDPLSTIDFQTLNTFENPFVGTGKLKKKPPKAKAQKQGSTSTSRVASPLTVPDLAPVPIVATASTSSSPGRKSRRNVPNMIEVPLQDQSAFPVPFPHSPSNSSLTNLPPLPRSVASDSIPVPSHPFYSNNFTDAPPSISEASANDGHDNTGGGGLFSRLARPFLSSQSSSKRSIKTSKATPPVQAIATAMEANGAAAAVPSTPSTPKSNNGASSGPRTPQSPLSKPGSSHGQGSDRVSEDSSRLTVGHSSRPGTPLSPLSKALERGSLDETKRRVPKVPATPTEPVAFPRVSSGSDTEVGGWRGGMESGWVDEID</sequence>
<evidence type="ECO:0000313" key="3">
    <source>
        <dbReference type="Proteomes" id="UP001498398"/>
    </source>
</evidence>
<accession>A0ABR1IT72</accession>
<evidence type="ECO:0000313" key="2">
    <source>
        <dbReference type="EMBL" id="KAK7438419.1"/>
    </source>
</evidence>
<dbReference type="EMBL" id="JBANRG010000079">
    <property type="protein sequence ID" value="KAK7438419.1"/>
    <property type="molecule type" value="Genomic_DNA"/>
</dbReference>
<protein>
    <recommendedName>
        <fullName evidence="4">Proteophosphoglycan ppg4</fullName>
    </recommendedName>
</protein>
<name>A0ABR1IT72_9AGAR</name>
<proteinExistence type="predicted"/>
<feature type="compositionally biased region" description="Basic residues" evidence="1">
    <location>
        <begin position="394"/>
        <end position="404"/>
    </location>
</feature>
<feature type="region of interest" description="Disordered" evidence="1">
    <location>
        <begin position="390"/>
        <end position="420"/>
    </location>
</feature>
<gene>
    <name evidence="2" type="ORF">VKT23_018032</name>
</gene>